<dbReference type="InterPro" id="IPR010131">
    <property type="entry name" value="MdtP/NodT-like"/>
</dbReference>
<keyword evidence="1" id="KW-0175">Coiled coil</keyword>
<accession>A0ABM7Q8X3</accession>
<name>A0ABM7Q8X3_9GAMM</name>
<gene>
    <name evidence="3" type="ORF">LYSCAS_29300</name>
</gene>
<evidence type="ECO:0008006" key="5">
    <source>
        <dbReference type="Google" id="ProtNLM"/>
    </source>
</evidence>
<dbReference type="EMBL" id="AP024545">
    <property type="protein sequence ID" value="BCT93906.1"/>
    <property type="molecule type" value="Genomic_DNA"/>
</dbReference>
<dbReference type="SUPFAM" id="SSF56954">
    <property type="entry name" value="Outer membrane efflux proteins (OEP)"/>
    <property type="match status" value="1"/>
</dbReference>
<dbReference type="PANTHER" id="PTHR30203">
    <property type="entry name" value="OUTER MEMBRANE CATION EFFLUX PROTEIN"/>
    <property type="match status" value="1"/>
</dbReference>
<dbReference type="Proteomes" id="UP000681317">
    <property type="component" value="Chromosome"/>
</dbReference>
<feature type="coiled-coil region" evidence="1">
    <location>
        <begin position="165"/>
        <end position="197"/>
    </location>
</feature>
<sequence>MRLLVAVMASGLLFAAYAQEPAPRAPAPIRDAIQSAWRQHPTYQSTESQLAGARARRDAAGRPLYNPELTFDYDDEGTDKTATAGINLTLDLAGKRRARESSATARVDETIARVHLQRRDFVRSWFAAMSDWRMATERTKTGERRVALLARFADLARKQFAADDISGLERDLALLARDEAEAEQATLLAEQAQAEARFRSVGGDTALANLPDVVLPLPARGEGADDAPEVEIARAAAAGAERDIAVARKARIADPTVGVRGGRVEYDDLARDNVVGVTLTVPLNIRNTYRAEVVAAEADAAVARAEVDRIALEVAAERRRAIDSYGTTRAAWSRWKESRGTDVTRRENLLERLWREGELSTADYLLQLKQTLDTELARAELQARVWRAYADYLAATGQLERWAGLEGTP</sequence>
<reference evidence="3 4" key="1">
    <citation type="submission" date="2021-03" db="EMBL/GenBank/DDBJ databases">
        <title>Complete Genome Sequences of Two Lysobacter Strains Isolated from Sea Water (Lysobacter caseinilyticus) and Soil (Lysobacter helvus) in South Korea.</title>
        <authorList>
            <person name="Watanabe Y."/>
            <person name="Arakawa K."/>
        </authorList>
    </citation>
    <scope>NUCLEOTIDE SEQUENCE [LARGE SCALE GENOMIC DNA]</scope>
    <source>
        <strain evidence="3 4">KVB24</strain>
    </source>
</reference>
<evidence type="ECO:0000256" key="2">
    <source>
        <dbReference type="SAM" id="SignalP"/>
    </source>
</evidence>
<feature type="chain" id="PRO_5046255016" description="TolC family protein" evidence="2">
    <location>
        <begin position="19"/>
        <end position="409"/>
    </location>
</feature>
<proteinExistence type="predicted"/>
<dbReference type="PANTHER" id="PTHR30203:SF24">
    <property type="entry name" value="BLR4935 PROTEIN"/>
    <property type="match status" value="1"/>
</dbReference>
<keyword evidence="4" id="KW-1185">Reference proteome</keyword>
<protein>
    <recommendedName>
        <fullName evidence="5">TolC family protein</fullName>
    </recommendedName>
</protein>
<keyword evidence="2" id="KW-0732">Signal</keyword>
<dbReference type="Gene3D" id="1.20.1600.10">
    <property type="entry name" value="Outer membrane efflux proteins (OEP)"/>
    <property type="match status" value="1"/>
</dbReference>
<evidence type="ECO:0000313" key="3">
    <source>
        <dbReference type="EMBL" id="BCT93906.1"/>
    </source>
</evidence>
<organism evidence="3 4">
    <name type="scientific">Noviluteimonas caseinilytica</name>
    <dbReference type="NCBI Taxonomy" id="2675101"/>
    <lineage>
        <taxon>Bacteria</taxon>
        <taxon>Pseudomonadati</taxon>
        <taxon>Pseudomonadota</taxon>
        <taxon>Gammaproteobacteria</taxon>
        <taxon>Lysobacterales</taxon>
        <taxon>Lysobacteraceae</taxon>
        <taxon>Noviluteimonas</taxon>
    </lineage>
</organism>
<evidence type="ECO:0000313" key="4">
    <source>
        <dbReference type="Proteomes" id="UP000681317"/>
    </source>
</evidence>
<feature type="signal peptide" evidence="2">
    <location>
        <begin position="1"/>
        <end position="18"/>
    </location>
</feature>
<evidence type="ECO:0000256" key="1">
    <source>
        <dbReference type="SAM" id="Coils"/>
    </source>
</evidence>